<protein>
    <submittedName>
        <fullName evidence="1">LysR family transcriptional regulator</fullName>
    </submittedName>
</protein>
<name>A0ABU5ESW3_9BACT</name>
<keyword evidence="2" id="KW-1185">Reference proteome</keyword>
<organism evidence="1 2">
    <name type="scientific">Gemmata algarum</name>
    <dbReference type="NCBI Taxonomy" id="2975278"/>
    <lineage>
        <taxon>Bacteria</taxon>
        <taxon>Pseudomonadati</taxon>
        <taxon>Planctomycetota</taxon>
        <taxon>Planctomycetia</taxon>
        <taxon>Gemmatales</taxon>
        <taxon>Gemmataceae</taxon>
        <taxon>Gemmata</taxon>
    </lineage>
</organism>
<evidence type="ECO:0000313" key="1">
    <source>
        <dbReference type="EMBL" id="MDY3558423.1"/>
    </source>
</evidence>
<gene>
    <name evidence="1" type="ORF">R5W23_005538</name>
</gene>
<reference evidence="2" key="1">
    <citation type="journal article" date="2023" name="Mar. Drugs">
        <title>Gemmata algarum, a Novel Planctomycete Isolated from an Algal Mat, Displays Antimicrobial Activity.</title>
        <authorList>
            <person name="Kumar G."/>
            <person name="Kallscheuer N."/>
            <person name="Kashif M."/>
            <person name="Ahamad S."/>
            <person name="Jagadeeshwari U."/>
            <person name="Pannikurungottu S."/>
            <person name="Haufschild T."/>
            <person name="Kabuu M."/>
            <person name="Sasikala C."/>
            <person name="Jogler C."/>
            <person name="Ramana C."/>
        </authorList>
    </citation>
    <scope>NUCLEOTIDE SEQUENCE [LARGE SCALE GENOMIC DNA]</scope>
    <source>
        <strain evidence="2">JC673</strain>
    </source>
</reference>
<dbReference type="Proteomes" id="UP001272242">
    <property type="component" value="Unassembled WGS sequence"/>
</dbReference>
<comment type="caution">
    <text evidence="1">The sequence shown here is derived from an EMBL/GenBank/DDBJ whole genome shotgun (WGS) entry which is preliminary data.</text>
</comment>
<proteinExistence type="predicted"/>
<evidence type="ECO:0000313" key="2">
    <source>
        <dbReference type="Proteomes" id="UP001272242"/>
    </source>
</evidence>
<sequence>MRQTLSYLKNNEKRMNYVEYRKKGRGVSSSMVESLIKDVNYRVKGTEKFWNDHEGAEAIL</sequence>
<feature type="non-terminal residue" evidence="1">
    <location>
        <position position="60"/>
    </location>
</feature>
<dbReference type="EMBL" id="JAXBLV010000030">
    <property type="protein sequence ID" value="MDY3558423.1"/>
    <property type="molecule type" value="Genomic_DNA"/>
</dbReference>
<accession>A0ABU5ESW3</accession>